<evidence type="ECO:0000313" key="4">
    <source>
        <dbReference type="EMBL" id="MBL0389200.1"/>
    </source>
</evidence>
<dbReference type="PROSITE" id="PS50977">
    <property type="entry name" value="HTH_TETR_2"/>
    <property type="match status" value="1"/>
</dbReference>
<dbReference type="PANTHER" id="PTHR30055:SF196">
    <property type="entry name" value="HTH-TYPE TRANSCRIPTIONAL REGULATOR RUTR"/>
    <property type="match status" value="1"/>
</dbReference>
<evidence type="ECO:0000256" key="2">
    <source>
        <dbReference type="PROSITE-ProRule" id="PRU00335"/>
    </source>
</evidence>
<name>A0ABS1JFY2_9BACL</name>
<dbReference type="InterPro" id="IPR036271">
    <property type="entry name" value="Tet_transcr_reg_TetR-rel_C_sf"/>
</dbReference>
<dbReference type="InterPro" id="IPR001647">
    <property type="entry name" value="HTH_TetR"/>
</dbReference>
<protein>
    <submittedName>
        <fullName evidence="4">TetR/AcrR family transcriptional regulator</fullName>
    </submittedName>
</protein>
<dbReference type="EMBL" id="JAEQNB010000009">
    <property type="protein sequence ID" value="MBL0389200.1"/>
    <property type="molecule type" value="Genomic_DNA"/>
</dbReference>
<dbReference type="InterPro" id="IPR050109">
    <property type="entry name" value="HTH-type_TetR-like_transc_reg"/>
</dbReference>
<evidence type="ECO:0000256" key="1">
    <source>
        <dbReference type="ARBA" id="ARBA00023125"/>
    </source>
</evidence>
<dbReference type="Pfam" id="PF17932">
    <property type="entry name" value="TetR_C_24"/>
    <property type="match status" value="1"/>
</dbReference>
<dbReference type="SUPFAM" id="SSF48498">
    <property type="entry name" value="Tetracyclin repressor-like, C-terminal domain"/>
    <property type="match status" value="1"/>
</dbReference>
<organism evidence="4 5">
    <name type="scientific">Tumebacillus amylolyticus</name>
    <dbReference type="NCBI Taxonomy" id="2801339"/>
    <lineage>
        <taxon>Bacteria</taxon>
        <taxon>Bacillati</taxon>
        <taxon>Bacillota</taxon>
        <taxon>Bacilli</taxon>
        <taxon>Bacillales</taxon>
        <taxon>Alicyclobacillaceae</taxon>
        <taxon>Tumebacillus</taxon>
    </lineage>
</organism>
<dbReference type="PRINTS" id="PR00455">
    <property type="entry name" value="HTHTETR"/>
</dbReference>
<feature type="DNA-binding region" description="H-T-H motif" evidence="2">
    <location>
        <begin position="27"/>
        <end position="46"/>
    </location>
</feature>
<dbReference type="Pfam" id="PF00440">
    <property type="entry name" value="TetR_N"/>
    <property type="match status" value="1"/>
</dbReference>
<evidence type="ECO:0000313" key="5">
    <source>
        <dbReference type="Proteomes" id="UP000602284"/>
    </source>
</evidence>
<keyword evidence="5" id="KW-1185">Reference proteome</keyword>
<keyword evidence="1 2" id="KW-0238">DNA-binding</keyword>
<proteinExistence type="predicted"/>
<comment type="caution">
    <text evidence="4">The sequence shown here is derived from an EMBL/GenBank/DDBJ whole genome shotgun (WGS) entry which is preliminary data.</text>
</comment>
<dbReference type="Gene3D" id="1.10.357.10">
    <property type="entry name" value="Tetracycline Repressor, domain 2"/>
    <property type="match status" value="1"/>
</dbReference>
<dbReference type="InterPro" id="IPR009057">
    <property type="entry name" value="Homeodomain-like_sf"/>
</dbReference>
<evidence type="ECO:0000259" key="3">
    <source>
        <dbReference type="PROSITE" id="PS50977"/>
    </source>
</evidence>
<dbReference type="PANTHER" id="PTHR30055">
    <property type="entry name" value="HTH-TYPE TRANSCRIPTIONAL REGULATOR RUTR"/>
    <property type="match status" value="1"/>
</dbReference>
<sequence>MEGMEKRELILQAAARAFGTKGFHDSKVEKIAAEAGVAKGTVYLYFKDKQTLLYEVLHYYRQKYVEDLYAETEKHESARAKLVAYAKFHLAQFPNMIKIHKLNMEQLSQLHKDESSRERMREEQNNNLRKIAGIIQLGIDQGEFRTVDPIDAALLCWGAMQGSVHWAMINEIEEIDDGSAERMVELLMHGFGK</sequence>
<dbReference type="Gene3D" id="1.10.10.60">
    <property type="entry name" value="Homeodomain-like"/>
    <property type="match status" value="1"/>
</dbReference>
<feature type="domain" description="HTH tetR-type" evidence="3">
    <location>
        <begin position="4"/>
        <end position="64"/>
    </location>
</feature>
<dbReference type="SUPFAM" id="SSF46689">
    <property type="entry name" value="Homeodomain-like"/>
    <property type="match status" value="1"/>
</dbReference>
<dbReference type="Proteomes" id="UP000602284">
    <property type="component" value="Unassembled WGS sequence"/>
</dbReference>
<accession>A0ABS1JFY2</accession>
<reference evidence="4 5" key="1">
    <citation type="submission" date="2021-01" db="EMBL/GenBank/DDBJ databases">
        <title>Tumebacillus sp. strain ITR2 16S ribosomal RNA gene Genome sequencing and assembly.</title>
        <authorList>
            <person name="Kang M."/>
        </authorList>
    </citation>
    <scope>NUCLEOTIDE SEQUENCE [LARGE SCALE GENOMIC DNA]</scope>
    <source>
        <strain evidence="4 5">ITR2</strain>
    </source>
</reference>
<gene>
    <name evidence="4" type="ORF">JJB07_21645</name>
</gene>
<dbReference type="InterPro" id="IPR041490">
    <property type="entry name" value="KstR2_TetR_C"/>
</dbReference>